<protein>
    <submittedName>
        <fullName evidence="4">Uncharacterized protein</fullName>
    </submittedName>
</protein>
<feature type="transmembrane region" description="Helical" evidence="2">
    <location>
        <begin position="153"/>
        <end position="176"/>
    </location>
</feature>
<accession>A0AAE1CVC6</accession>
<keyword evidence="2" id="KW-1133">Transmembrane helix</keyword>
<evidence type="ECO:0000313" key="4">
    <source>
        <dbReference type="EMBL" id="KAK3738630.1"/>
    </source>
</evidence>
<gene>
    <name evidence="4" type="ORF">RRG08_006728</name>
</gene>
<evidence type="ECO:0000256" key="2">
    <source>
        <dbReference type="SAM" id="Phobius"/>
    </source>
</evidence>
<evidence type="ECO:0000313" key="5">
    <source>
        <dbReference type="Proteomes" id="UP001283361"/>
    </source>
</evidence>
<feature type="transmembrane region" description="Helical" evidence="2">
    <location>
        <begin position="118"/>
        <end position="141"/>
    </location>
</feature>
<dbReference type="AlphaFoldDB" id="A0AAE1CVC6"/>
<evidence type="ECO:0000256" key="3">
    <source>
        <dbReference type="SAM" id="SignalP"/>
    </source>
</evidence>
<feature type="signal peptide" evidence="3">
    <location>
        <begin position="1"/>
        <end position="26"/>
    </location>
</feature>
<evidence type="ECO:0000256" key="1">
    <source>
        <dbReference type="SAM" id="MobiDB-lite"/>
    </source>
</evidence>
<reference evidence="4" key="1">
    <citation type="journal article" date="2023" name="G3 (Bethesda)">
        <title>A reference genome for the long-term kleptoplast-retaining sea slug Elysia crispata morphotype clarki.</title>
        <authorList>
            <person name="Eastman K.E."/>
            <person name="Pendleton A.L."/>
            <person name="Shaikh M.A."/>
            <person name="Suttiyut T."/>
            <person name="Ogas R."/>
            <person name="Tomko P."/>
            <person name="Gavelis G."/>
            <person name="Widhalm J.R."/>
            <person name="Wisecaver J.H."/>
        </authorList>
    </citation>
    <scope>NUCLEOTIDE SEQUENCE</scope>
    <source>
        <strain evidence="4">ECLA1</strain>
    </source>
</reference>
<comment type="caution">
    <text evidence="4">The sequence shown here is derived from an EMBL/GenBank/DDBJ whole genome shotgun (WGS) entry which is preliminary data.</text>
</comment>
<proteinExistence type="predicted"/>
<organism evidence="4 5">
    <name type="scientific">Elysia crispata</name>
    <name type="common">lettuce slug</name>
    <dbReference type="NCBI Taxonomy" id="231223"/>
    <lineage>
        <taxon>Eukaryota</taxon>
        <taxon>Metazoa</taxon>
        <taxon>Spiralia</taxon>
        <taxon>Lophotrochozoa</taxon>
        <taxon>Mollusca</taxon>
        <taxon>Gastropoda</taxon>
        <taxon>Heterobranchia</taxon>
        <taxon>Euthyneura</taxon>
        <taxon>Panpulmonata</taxon>
        <taxon>Sacoglossa</taxon>
        <taxon>Placobranchoidea</taxon>
        <taxon>Plakobranchidae</taxon>
        <taxon>Elysia</taxon>
    </lineage>
</organism>
<dbReference type="EMBL" id="JAWDGP010006588">
    <property type="protein sequence ID" value="KAK3738630.1"/>
    <property type="molecule type" value="Genomic_DNA"/>
</dbReference>
<feature type="region of interest" description="Disordered" evidence="1">
    <location>
        <begin position="185"/>
        <end position="208"/>
    </location>
</feature>
<keyword evidence="3" id="KW-0732">Signal</keyword>
<feature type="chain" id="PRO_5042102719" evidence="3">
    <location>
        <begin position="27"/>
        <end position="343"/>
    </location>
</feature>
<dbReference type="Proteomes" id="UP001283361">
    <property type="component" value="Unassembled WGS sequence"/>
</dbReference>
<name>A0AAE1CVC6_9GAST</name>
<keyword evidence="2" id="KW-0472">Membrane</keyword>
<keyword evidence="5" id="KW-1185">Reference proteome</keyword>
<sequence length="343" mass="39497">MKQRQLENYINKLAIFFMIFPDIVLAGKDCSDITYCVEGEKCDGDRCLSCELGTFQNKISHQDQICKPWEKKPPGDFWEIKVYGTNTQDHVWGCIDGAEIYKPTPQERVCRKKLPPTVTVITTVLINLLSTPSTATTAAIVNSENKPSTSLSIWKITITITIPVILVFGLLIFFIFKYRQRQRGARKSHNQRGGKGQDTDEASGTSHELLRRKAVLEENGSKEKTRPLLAEHTDSRAHQAGNDLQHLKNFQWNSVLVQLAYFLAEILGPKDMRNLIYYLDPLENYNPISQYEYKVEDGKSTKDAVSETFYEWYKKNPEVNQNRITEILQQSNQKEITEDERYF</sequence>
<keyword evidence="2" id="KW-0812">Transmembrane</keyword>